<sequence length="144" mass="16447">MMKLIETLVCSKQRDFVLKLATEVNMTLASSYGAKECYTLPEISAALTEHGLPVKRNALNRIKTDPIIAHVMFMNWKRFLEVYSESGYQLNDYLNLRSALAKSLFKGTEFKQKSDAVLVSPTGLRLVYQTKLFTIEENGQDRDF</sequence>
<dbReference type="AlphaFoldDB" id="A0AAV5NKR4"/>
<organism evidence="1 2">
    <name type="scientific">Vibrio penaeicida</name>
    <dbReference type="NCBI Taxonomy" id="104609"/>
    <lineage>
        <taxon>Bacteria</taxon>
        <taxon>Pseudomonadati</taxon>
        <taxon>Pseudomonadota</taxon>
        <taxon>Gammaproteobacteria</taxon>
        <taxon>Vibrionales</taxon>
        <taxon>Vibrionaceae</taxon>
        <taxon>Vibrio</taxon>
    </lineage>
</organism>
<dbReference type="RefSeq" id="WP_126605914.1">
    <property type="nucleotide sequence ID" value="NZ_AP025146.1"/>
</dbReference>
<gene>
    <name evidence="1" type="ORF">GCM10007932_05500</name>
</gene>
<evidence type="ECO:0000313" key="1">
    <source>
        <dbReference type="EMBL" id="GLQ71190.1"/>
    </source>
</evidence>
<accession>A0AAV5NKR4</accession>
<comment type="caution">
    <text evidence="1">The sequence shown here is derived from an EMBL/GenBank/DDBJ whole genome shotgun (WGS) entry which is preliminary data.</text>
</comment>
<dbReference type="Pfam" id="PF20196">
    <property type="entry name" value="DUF6559"/>
    <property type="match status" value="1"/>
</dbReference>
<evidence type="ECO:0000313" key="2">
    <source>
        <dbReference type="Proteomes" id="UP001156690"/>
    </source>
</evidence>
<dbReference type="Proteomes" id="UP001156690">
    <property type="component" value="Unassembled WGS sequence"/>
</dbReference>
<proteinExistence type="predicted"/>
<dbReference type="InterPro" id="IPR046689">
    <property type="entry name" value="DUF6559"/>
</dbReference>
<reference evidence="2" key="1">
    <citation type="journal article" date="2019" name="Int. J. Syst. Evol. Microbiol.">
        <title>The Global Catalogue of Microorganisms (GCM) 10K type strain sequencing project: providing services to taxonomists for standard genome sequencing and annotation.</title>
        <authorList>
            <consortium name="The Broad Institute Genomics Platform"/>
            <consortium name="The Broad Institute Genome Sequencing Center for Infectious Disease"/>
            <person name="Wu L."/>
            <person name="Ma J."/>
        </authorList>
    </citation>
    <scope>NUCLEOTIDE SEQUENCE [LARGE SCALE GENOMIC DNA]</scope>
    <source>
        <strain evidence="2">NBRC 15640</strain>
    </source>
</reference>
<name>A0AAV5NKR4_9VIBR</name>
<keyword evidence="2" id="KW-1185">Reference proteome</keyword>
<dbReference type="EMBL" id="BSNX01000003">
    <property type="protein sequence ID" value="GLQ71190.1"/>
    <property type="molecule type" value="Genomic_DNA"/>
</dbReference>
<protein>
    <submittedName>
        <fullName evidence="1">Uncharacterized protein</fullName>
    </submittedName>
</protein>